<dbReference type="EMBL" id="JBHUDM010000018">
    <property type="protein sequence ID" value="MFD1644015.1"/>
    <property type="molecule type" value="Genomic_DNA"/>
</dbReference>
<sequence>MSQKSLDDTIKFRAGPLKEAATELDSVHLGGINISELAREGLSQMLRRSMTDDDKIAIYERYSAGDLSEEATRVLLGDEFDMLQEDIEAFREAVEADTSDYLV</sequence>
<gene>
    <name evidence="1" type="ORF">ACFSBW_19445</name>
</gene>
<accession>A0ABD6DF84</accession>
<dbReference type="RefSeq" id="WP_256397942.1">
    <property type="nucleotide sequence ID" value="NZ_JANHDJ010000020.1"/>
</dbReference>
<name>A0ABD6DF84_9EURY</name>
<reference evidence="1 2" key="1">
    <citation type="journal article" date="2019" name="Int. J. Syst. Evol. Microbiol.">
        <title>The Global Catalogue of Microorganisms (GCM) 10K type strain sequencing project: providing services to taxonomists for standard genome sequencing and annotation.</title>
        <authorList>
            <consortium name="The Broad Institute Genomics Platform"/>
            <consortium name="The Broad Institute Genome Sequencing Center for Infectious Disease"/>
            <person name="Wu L."/>
            <person name="Ma J."/>
        </authorList>
    </citation>
    <scope>NUCLEOTIDE SEQUENCE [LARGE SCALE GENOMIC DNA]</scope>
    <source>
        <strain evidence="1 2">CGMCC 1.10593</strain>
    </source>
</reference>
<proteinExistence type="predicted"/>
<dbReference type="AlphaFoldDB" id="A0ABD6DF84"/>
<keyword evidence="2" id="KW-1185">Reference proteome</keyword>
<dbReference type="InterPro" id="IPR058378">
    <property type="entry name" value="DUF8065"/>
</dbReference>
<dbReference type="Pfam" id="PF26261">
    <property type="entry name" value="DUF8065"/>
    <property type="match status" value="1"/>
</dbReference>
<dbReference type="Proteomes" id="UP001597052">
    <property type="component" value="Unassembled WGS sequence"/>
</dbReference>
<evidence type="ECO:0000313" key="2">
    <source>
        <dbReference type="Proteomes" id="UP001597052"/>
    </source>
</evidence>
<organism evidence="1 2">
    <name type="scientific">Halohasta litorea</name>
    <dbReference type="NCBI Taxonomy" id="869891"/>
    <lineage>
        <taxon>Archaea</taxon>
        <taxon>Methanobacteriati</taxon>
        <taxon>Methanobacteriota</taxon>
        <taxon>Stenosarchaea group</taxon>
        <taxon>Halobacteria</taxon>
        <taxon>Halobacteriales</taxon>
        <taxon>Haloferacaceae</taxon>
        <taxon>Halohasta</taxon>
    </lineage>
</organism>
<comment type="caution">
    <text evidence="1">The sequence shown here is derived from an EMBL/GenBank/DDBJ whole genome shotgun (WGS) entry which is preliminary data.</text>
</comment>
<evidence type="ECO:0000313" key="1">
    <source>
        <dbReference type="EMBL" id="MFD1644015.1"/>
    </source>
</evidence>
<protein>
    <submittedName>
        <fullName evidence="1">Uncharacterized protein</fullName>
    </submittedName>
</protein>